<protein>
    <submittedName>
        <fullName evidence="3">Uncharacterized protein</fullName>
    </submittedName>
</protein>
<dbReference type="Proteomes" id="UP001178507">
    <property type="component" value="Unassembled WGS sequence"/>
</dbReference>
<feature type="compositionally biased region" description="Basic and acidic residues" evidence="2">
    <location>
        <begin position="149"/>
        <end position="165"/>
    </location>
</feature>
<gene>
    <name evidence="3" type="ORF">EVOR1521_LOCUS27440</name>
</gene>
<reference evidence="3" key="1">
    <citation type="submission" date="2023-08" db="EMBL/GenBank/DDBJ databases">
        <authorList>
            <person name="Chen Y."/>
            <person name="Shah S."/>
            <person name="Dougan E. K."/>
            <person name="Thang M."/>
            <person name="Chan C."/>
        </authorList>
    </citation>
    <scope>NUCLEOTIDE SEQUENCE</scope>
</reference>
<keyword evidence="4" id="KW-1185">Reference proteome</keyword>
<name>A0AA36NG63_9DINO</name>
<evidence type="ECO:0000313" key="3">
    <source>
        <dbReference type="EMBL" id="CAJ1405154.1"/>
    </source>
</evidence>
<evidence type="ECO:0000256" key="2">
    <source>
        <dbReference type="SAM" id="MobiDB-lite"/>
    </source>
</evidence>
<comment type="caution">
    <text evidence="3">The sequence shown here is derived from an EMBL/GenBank/DDBJ whole genome shotgun (WGS) entry which is preliminary data.</text>
</comment>
<dbReference type="EMBL" id="CAUJNA010003571">
    <property type="protein sequence ID" value="CAJ1405154.1"/>
    <property type="molecule type" value="Genomic_DNA"/>
</dbReference>
<feature type="region of interest" description="Disordered" evidence="2">
    <location>
        <begin position="149"/>
        <end position="171"/>
    </location>
</feature>
<sequence length="293" mass="32403">MGCGASHAVAHLQASRLEVERLQQELKESQHSRTALEEKLRLQLSNELDEPSAQAGSSPSDAWEPAQKCPLEGCEGVVATEPKPERAKVQLPCLDVNLQAEAEEPEPERKEVELPGIVVHELEEVAAPRSAVEEAKETQVTEAEKVLEQHEALEEREAKASEAEKAQASLESTASTCSPHLAQLQPKRCGQCLGEADQLFLDPGDLNQYCRNCWEEYYGEPPPRDLQALVPTEAAEPWTEESSWRKPGWRRSCPGGRPWQRWRLHAGRAAKNPGLPFGCGCVEMFVVAMPESS</sequence>
<dbReference type="AlphaFoldDB" id="A0AA36NG63"/>
<evidence type="ECO:0000313" key="4">
    <source>
        <dbReference type="Proteomes" id="UP001178507"/>
    </source>
</evidence>
<organism evidence="3 4">
    <name type="scientific">Effrenium voratum</name>
    <dbReference type="NCBI Taxonomy" id="2562239"/>
    <lineage>
        <taxon>Eukaryota</taxon>
        <taxon>Sar</taxon>
        <taxon>Alveolata</taxon>
        <taxon>Dinophyceae</taxon>
        <taxon>Suessiales</taxon>
        <taxon>Symbiodiniaceae</taxon>
        <taxon>Effrenium</taxon>
    </lineage>
</organism>
<proteinExistence type="predicted"/>
<feature type="coiled-coil region" evidence="1">
    <location>
        <begin position="12"/>
        <end position="39"/>
    </location>
</feature>
<evidence type="ECO:0000256" key="1">
    <source>
        <dbReference type="SAM" id="Coils"/>
    </source>
</evidence>
<accession>A0AA36NG63</accession>
<feature type="region of interest" description="Disordered" evidence="2">
    <location>
        <begin position="42"/>
        <end position="67"/>
    </location>
</feature>
<keyword evidence="1" id="KW-0175">Coiled coil</keyword>